<comment type="caution">
    <text evidence="2">The sequence shown here is derived from an EMBL/GenBank/DDBJ whole genome shotgun (WGS) entry which is preliminary data.</text>
</comment>
<keyword evidence="1" id="KW-0472">Membrane</keyword>
<gene>
    <name evidence="2" type="ORF">F5878DRAFT_678264</name>
</gene>
<protein>
    <submittedName>
        <fullName evidence="2">Uncharacterized protein</fullName>
    </submittedName>
</protein>
<feature type="transmembrane region" description="Helical" evidence="1">
    <location>
        <begin position="7"/>
        <end position="31"/>
    </location>
</feature>
<evidence type="ECO:0000313" key="3">
    <source>
        <dbReference type="Proteomes" id="UP001163846"/>
    </source>
</evidence>
<keyword evidence="1" id="KW-1133">Transmembrane helix</keyword>
<dbReference type="Proteomes" id="UP001163846">
    <property type="component" value="Unassembled WGS sequence"/>
</dbReference>
<proteinExistence type="predicted"/>
<evidence type="ECO:0000256" key="1">
    <source>
        <dbReference type="SAM" id="Phobius"/>
    </source>
</evidence>
<dbReference type="EMBL" id="MU806128">
    <property type="protein sequence ID" value="KAJ3839419.1"/>
    <property type="molecule type" value="Genomic_DNA"/>
</dbReference>
<organism evidence="2 3">
    <name type="scientific">Lentinula raphanica</name>
    <dbReference type="NCBI Taxonomy" id="153919"/>
    <lineage>
        <taxon>Eukaryota</taxon>
        <taxon>Fungi</taxon>
        <taxon>Dikarya</taxon>
        <taxon>Basidiomycota</taxon>
        <taxon>Agaricomycotina</taxon>
        <taxon>Agaricomycetes</taxon>
        <taxon>Agaricomycetidae</taxon>
        <taxon>Agaricales</taxon>
        <taxon>Marasmiineae</taxon>
        <taxon>Omphalotaceae</taxon>
        <taxon>Lentinula</taxon>
    </lineage>
</organism>
<dbReference type="AlphaFoldDB" id="A0AA38PAN1"/>
<accession>A0AA38PAN1</accession>
<keyword evidence="3" id="KW-1185">Reference proteome</keyword>
<reference evidence="2" key="1">
    <citation type="submission" date="2022-08" db="EMBL/GenBank/DDBJ databases">
        <authorList>
            <consortium name="DOE Joint Genome Institute"/>
            <person name="Min B."/>
            <person name="Riley R."/>
            <person name="Sierra-Patev S."/>
            <person name="Naranjo-Ortiz M."/>
            <person name="Looney B."/>
            <person name="Konkel Z."/>
            <person name="Slot J.C."/>
            <person name="Sakamoto Y."/>
            <person name="Steenwyk J.L."/>
            <person name="Rokas A."/>
            <person name="Carro J."/>
            <person name="Camarero S."/>
            <person name="Ferreira P."/>
            <person name="Molpeceres G."/>
            <person name="Ruiz-Duenas F.J."/>
            <person name="Serrano A."/>
            <person name="Henrissat B."/>
            <person name="Drula E."/>
            <person name="Hughes K.W."/>
            <person name="Mata J.L."/>
            <person name="Ishikawa N.K."/>
            <person name="Vargas-Isla R."/>
            <person name="Ushijima S."/>
            <person name="Smith C.A."/>
            <person name="Ahrendt S."/>
            <person name="Andreopoulos W."/>
            <person name="He G."/>
            <person name="Labutti K."/>
            <person name="Lipzen A."/>
            <person name="Ng V."/>
            <person name="Sandor L."/>
            <person name="Barry K."/>
            <person name="Martinez A.T."/>
            <person name="Xiao Y."/>
            <person name="Gibbons J.G."/>
            <person name="Terashima K."/>
            <person name="Hibbett D.S."/>
            <person name="Grigoriev I.V."/>
        </authorList>
    </citation>
    <scope>NUCLEOTIDE SEQUENCE</scope>
    <source>
        <strain evidence="2">TFB9207</strain>
    </source>
</reference>
<evidence type="ECO:0000313" key="2">
    <source>
        <dbReference type="EMBL" id="KAJ3839419.1"/>
    </source>
</evidence>
<keyword evidence="1" id="KW-0812">Transmembrane</keyword>
<sequence length="145" mass="15746">MPARKMGILTTFGSIICSSIVTVLTIATVILDLRAPRLLDGLTLPLSGAFTARFILHLRAWRRKHAGVYFISTVQDPDVGSEHPTPAFSPPSSGNRTVIDIESSLSRSVPALGDFGEDPVAREIRQSESGIAVQVAFWIEHHEAI</sequence>
<name>A0AA38PAN1_9AGAR</name>